<evidence type="ECO:0000256" key="7">
    <source>
        <dbReference type="ARBA" id="ARBA00023286"/>
    </source>
</evidence>
<dbReference type="PANTHER" id="PTHR45638">
    <property type="entry name" value="CYCLIC NUCLEOTIDE-GATED CATION CHANNEL SUBUNIT A"/>
    <property type="match status" value="1"/>
</dbReference>
<evidence type="ECO:0000256" key="9">
    <source>
        <dbReference type="SAM" id="MobiDB-lite"/>
    </source>
</evidence>
<keyword evidence="7" id="KW-1071">Ligand-gated ion channel</keyword>
<evidence type="ECO:0000256" key="5">
    <source>
        <dbReference type="ARBA" id="ARBA00023065"/>
    </source>
</evidence>
<dbReference type="InterPro" id="IPR014710">
    <property type="entry name" value="RmlC-like_jellyroll"/>
</dbReference>
<dbReference type="PRINTS" id="PR00103">
    <property type="entry name" value="CAMPKINASE"/>
</dbReference>
<keyword evidence="8" id="KW-0407">Ion channel</keyword>
<feature type="compositionally biased region" description="Low complexity" evidence="9">
    <location>
        <begin position="168"/>
        <end position="179"/>
    </location>
</feature>
<protein>
    <recommendedName>
        <fullName evidence="10">Cyclic nucleotide-binding domain-containing protein</fullName>
    </recommendedName>
</protein>
<dbReference type="Gene3D" id="2.60.120.10">
    <property type="entry name" value="Jelly Rolls"/>
    <property type="match status" value="1"/>
</dbReference>
<evidence type="ECO:0000256" key="8">
    <source>
        <dbReference type="ARBA" id="ARBA00023303"/>
    </source>
</evidence>
<dbReference type="GO" id="GO:0044877">
    <property type="term" value="F:protein-containing complex binding"/>
    <property type="evidence" value="ECO:0007669"/>
    <property type="project" value="TreeGrafter"/>
</dbReference>
<evidence type="ECO:0000256" key="2">
    <source>
        <dbReference type="ARBA" id="ARBA00022448"/>
    </source>
</evidence>
<accession>A0A830HQE7</accession>
<evidence type="ECO:0000256" key="1">
    <source>
        <dbReference type="ARBA" id="ARBA00004141"/>
    </source>
</evidence>
<keyword evidence="4" id="KW-1133">Transmembrane helix</keyword>
<dbReference type="SUPFAM" id="SSF51206">
    <property type="entry name" value="cAMP-binding domain-like"/>
    <property type="match status" value="1"/>
</dbReference>
<dbReference type="PANTHER" id="PTHR45638:SF11">
    <property type="entry name" value="CYCLIC NUCLEOTIDE-GATED CATION CHANNEL SUBUNIT A"/>
    <property type="match status" value="1"/>
</dbReference>
<feature type="compositionally biased region" description="Basic and acidic residues" evidence="9">
    <location>
        <begin position="265"/>
        <end position="278"/>
    </location>
</feature>
<name>A0A830HQE7_9CHLO</name>
<dbReference type="EMBL" id="BNJQ01000026">
    <property type="protein sequence ID" value="GHP09746.1"/>
    <property type="molecule type" value="Genomic_DNA"/>
</dbReference>
<dbReference type="PROSITE" id="PS00888">
    <property type="entry name" value="CNMP_BINDING_1"/>
    <property type="match status" value="1"/>
</dbReference>
<dbReference type="Proteomes" id="UP000660262">
    <property type="component" value="Unassembled WGS sequence"/>
</dbReference>
<proteinExistence type="predicted"/>
<feature type="compositionally biased region" description="Basic and acidic residues" evidence="9">
    <location>
        <begin position="146"/>
        <end position="160"/>
    </location>
</feature>
<keyword evidence="5" id="KW-0406">Ion transport</keyword>
<feature type="region of interest" description="Disordered" evidence="9">
    <location>
        <begin position="141"/>
        <end position="193"/>
    </location>
</feature>
<organism evidence="11 12">
    <name type="scientific">Pycnococcus provasolii</name>
    <dbReference type="NCBI Taxonomy" id="41880"/>
    <lineage>
        <taxon>Eukaryota</taxon>
        <taxon>Viridiplantae</taxon>
        <taxon>Chlorophyta</taxon>
        <taxon>Pseudoscourfieldiophyceae</taxon>
        <taxon>Pseudoscourfieldiales</taxon>
        <taxon>Pycnococcaceae</taxon>
        <taxon>Pycnococcus</taxon>
    </lineage>
</organism>
<keyword evidence="6" id="KW-0472">Membrane</keyword>
<dbReference type="GO" id="GO:0016020">
    <property type="term" value="C:membrane"/>
    <property type="evidence" value="ECO:0007669"/>
    <property type="project" value="UniProtKB-SubCell"/>
</dbReference>
<feature type="region of interest" description="Disordered" evidence="9">
    <location>
        <begin position="259"/>
        <end position="295"/>
    </location>
</feature>
<evidence type="ECO:0000256" key="4">
    <source>
        <dbReference type="ARBA" id="ARBA00022989"/>
    </source>
</evidence>
<sequence length="465" mass="50505">MHVMNLLSNAFFSTLDDAFISTIIMNLRKFAFIPDEVIVQQGEVGNEMFFVSEGIVEIFVDGVPHAVGRLGPGDYFGEIALFRADSVRTASIKAVSFCDIFSLSRDTVDEVLRQHPSSRARWYAIAAERMDRLEEAIKNVDGGGDVLRDDASDKSSRSGRSEAPPPSSVSGSSESSHGASFEKQRANRRSSLFEGVKNMVSSTFAKPRHRTSSVVPGNVTVDQTALRLAEEMISGAADDDDNSNSRDVEKAQVELPNIASTSLFTKEDSASHSSHDVDESASLKGKSAFEDRKRRNSRIESDLCARLGLPQPASASASAEDASKKRMSIALGQPSSSFRRNRRRSSLLRQSVANRLGGDVTGPDYQTMAMARAEESLRWEKWLHGIRSSEQPLIQELRDEVHSLLLRLDGILSRTGATSPHLPSPHRGAGAVMVHPELVVAAGVVSGDYPSVVDPTTTTTTTTAL</sequence>
<comment type="caution">
    <text evidence="11">The sequence shown here is derived from an EMBL/GenBank/DDBJ whole genome shotgun (WGS) entry which is preliminary data.</text>
</comment>
<dbReference type="InterPro" id="IPR018488">
    <property type="entry name" value="cNMP-bd_CS"/>
</dbReference>
<feature type="region of interest" description="Disordered" evidence="9">
    <location>
        <begin position="311"/>
        <end position="345"/>
    </location>
</feature>
<keyword evidence="12" id="KW-1185">Reference proteome</keyword>
<dbReference type="InterPro" id="IPR000595">
    <property type="entry name" value="cNMP-bd_dom"/>
</dbReference>
<evidence type="ECO:0000256" key="6">
    <source>
        <dbReference type="ARBA" id="ARBA00023136"/>
    </source>
</evidence>
<evidence type="ECO:0000313" key="12">
    <source>
        <dbReference type="Proteomes" id="UP000660262"/>
    </source>
</evidence>
<dbReference type="InterPro" id="IPR050866">
    <property type="entry name" value="CNG_cation_channel"/>
</dbReference>
<dbReference type="CDD" id="cd00038">
    <property type="entry name" value="CAP_ED"/>
    <property type="match status" value="1"/>
</dbReference>
<keyword evidence="2" id="KW-0813">Transport</keyword>
<dbReference type="AlphaFoldDB" id="A0A830HQE7"/>
<reference evidence="11" key="1">
    <citation type="submission" date="2020-10" db="EMBL/GenBank/DDBJ databases">
        <title>Unveiling of a novel bifunctional photoreceptor, Dualchrome1, isolated from a cosmopolitan green alga.</title>
        <authorList>
            <person name="Suzuki S."/>
            <person name="Kawachi M."/>
        </authorList>
    </citation>
    <scope>NUCLEOTIDE SEQUENCE</scope>
    <source>
        <strain evidence="11">NIES 2893</strain>
    </source>
</reference>
<dbReference type="Pfam" id="PF00027">
    <property type="entry name" value="cNMP_binding"/>
    <property type="match status" value="1"/>
</dbReference>
<dbReference type="PROSITE" id="PS00889">
    <property type="entry name" value="CNMP_BINDING_2"/>
    <property type="match status" value="1"/>
</dbReference>
<keyword evidence="3" id="KW-0812">Transmembrane</keyword>
<evidence type="ECO:0000313" key="11">
    <source>
        <dbReference type="EMBL" id="GHP09746.1"/>
    </source>
</evidence>
<gene>
    <name evidence="11" type="ORF">PPROV_000848100</name>
</gene>
<evidence type="ECO:0000256" key="3">
    <source>
        <dbReference type="ARBA" id="ARBA00022692"/>
    </source>
</evidence>
<dbReference type="GO" id="GO:0005221">
    <property type="term" value="F:intracellularly cyclic nucleotide-activated monoatomic cation channel activity"/>
    <property type="evidence" value="ECO:0007669"/>
    <property type="project" value="InterPro"/>
</dbReference>
<dbReference type="PROSITE" id="PS50042">
    <property type="entry name" value="CNMP_BINDING_3"/>
    <property type="match status" value="1"/>
</dbReference>
<dbReference type="SMART" id="SM00100">
    <property type="entry name" value="cNMP"/>
    <property type="match status" value="1"/>
</dbReference>
<evidence type="ECO:0000259" key="10">
    <source>
        <dbReference type="PROSITE" id="PS50042"/>
    </source>
</evidence>
<feature type="domain" description="Cyclic nucleotide-binding" evidence="10">
    <location>
        <begin position="11"/>
        <end position="129"/>
    </location>
</feature>
<dbReference type="InterPro" id="IPR018490">
    <property type="entry name" value="cNMP-bd_dom_sf"/>
</dbReference>
<comment type="subcellular location">
    <subcellularLocation>
        <location evidence="1">Membrane</location>
        <topology evidence="1">Multi-pass membrane protein</topology>
    </subcellularLocation>
</comment>
<dbReference type="OrthoDB" id="426293at2759"/>